<dbReference type="STRING" id="633194.SAMN05421759_102521"/>
<dbReference type="SUPFAM" id="SSF82784">
    <property type="entry name" value="OsmC-like"/>
    <property type="match status" value="1"/>
</dbReference>
<dbReference type="PANTHER" id="PTHR42830:SF1">
    <property type="entry name" value="OSMOTICALLY INDUCIBLE FAMILY PROTEIN"/>
    <property type="match status" value="1"/>
</dbReference>
<reference evidence="2" key="1">
    <citation type="submission" date="2017-01" db="EMBL/GenBank/DDBJ databases">
        <authorList>
            <person name="Varghese N."/>
            <person name="Submissions S."/>
        </authorList>
    </citation>
    <scope>NUCLEOTIDE SEQUENCE [LARGE SCALE GENOMIC DNA]</scope>
    <source>
        <strain evidence="2">DSM 29430</strain>
    </source>
</reference>
<evidence type="ECO:0000313" key="1">
    <source>
        <dbReference type="EMBL" id="SIS70823.1"/>
    </source>
</evidence>
<dbReference type="InterPro" id="IPR036102">
    <property type="entry name" value="OsmC/Ohrsf"/>
</dbReference>
<dbReference type="InterPro" id="IPR003718">
    <property type="entry name" value="OsmC/Ohr_fam"/>
</dbReference>
<dbReference type="PANTHER" id="PTHR42830">
    <property type="entry name" value="OSMOTICALLY INDUCIBLE FAMILY PROTEIN"/>
    <property type="match status" value="1"/>
</dbReference>
<dbReference type="GO" id="GO:0004601">
    <property type="term" value="F:peroxidase activity"/>
    <property type="evidence" value="ECO:0007669"/>
    <property type="project" value="InterPro"/>
</dbReference>
<dbReference type="InterPro" id="IPR019904">
    <property type="entry name" value="Peroxiredoxin_OsmC"/>
</dbReference>
<dbReference type="Gene3D" id="3.30.300.20">
    <property type="match status" value="1"/>
</dbReference>
<accession>A0A1N7LAI8</accession>
<protein>
    <submittedName>
        <fullName evidence="1">Osmotically inducible protein OsmC</fullName>
    </submittedName>
</protein>
<dbReference type="NCBIfam" id="TIGR03562">
    <property type="entry name" value="osmo_induc_OsmC"/>
    <property type="match status" value="1"/>
</dbReference>
<dbReference type="EMBL" id="FTOQ01000002">
    <property type="protein sequence ID" value="SIS70823.1"/>
    <property type="molecule type" value="Genomic_DNA"/>
</dbReference>
<dbReference type="Pfam" id="PF02566">
    <property type="entry name" value="OsmC"/>
    <property type="match status" value="1"/>
</dbReference>
<proteinExistence type="predicted"/>
<dbReference type="AlphaFoldDB" id="A0A1N7LAI8"/>
<keyword evidence="2" id="KW-1185">Reference proteome</keyword>
<name>A0A1N7LAI8_9RHOB</name>
<sequence>MAIKKFGTAHWAGDLQTGKGQVSTESTVLDNTPYGFNTRFEDEPGSNPEELVGAAHAACYSMALSMILGQHDATADAIDTKATVSLEKDGDGFSVTKVHLEVKASVPGLDEAKFMEAANAAKEGCPISKLYKGGTAEITMDAALV</sequence>
<dbReference type="OrthoDB" id="9807532at2"/>
<dbReference type="InterPro" id="IPR052707">
    <property type="entry name" value="OsmC_Ohr_Peroxiredoxin"/>
</dbReference>
<evidence type="ECO:0000313" key="2">
    <source>
        <dbReference type="Proteomes" id="UP000186684"/>
    </source>
</evidence>
<organism evidence="1 2">
    <name type="scientific">Roseivivax lentus</name>
    <dbReference type="NCBI Taxonomy" id="633194"/>
    <lineage>
        <taxon>Bacteria</taxon>
        <taxon>Pseudomonadati</taxon>
        <taxon>Pseudomonadota</taxon>
        <taxon>Alphaproteobacteria</taxon>
        <taxon>Rhodobacterales</taxon>
        <taxon>Roseobacteraceae</taxon>
        <taxon>Roseivivax</taxon>
    </lineage>
</organism>
<gene>
    <name evidence="1" type="ORF">SAMN05421759_102521</name>
</gene>
<dbReference type="GO" id="GO:0006979">
    <property type="term" value="P:response to oxidative stress"/>
    <property type="evidence" value="ECO:0007669"/>
    <property type="project" value="InterPro"/>
</dbReference>
<dbReference type="InterPro" id="IPR015946">
    <property type="entry name" value="KH_dom-like_a/b"/>
</dbReference>
<dbReference type="Proteomes" id="UP000186684">
    <property type="component" value="Unassembled WGS sequence"/>
</dbReference>